<name>A0ABV7YKY6_9ACTN</name>
<evidence type="ECO:0000256" key="5">
    <source>
        <dbReference type="ARBA" id="ARBA00022842"/>
    </source>
</evidence>
<dbReference type="RefSeq" id="WP_307782492.1">
    <property type="nucleotide sequence ID" value="NZ_JAFBCM010000001.1"/>
</dbReference>
<comment type="cofactor">
    <cofactor evidence="2 6">
        <name>Mg(2+)</name>
        <dbReference type="ChEBI" id="CHEBI:18420"/>
    </cofactor>
</comment>
<reference evidence="8" key="1">
    <citation type="journal article" date="2019" name="Int. J. Syst. Evol. Microbiol.">
        <title>The Global Catalogue of Microorganisms (GCM) 10K type strain sequencing project: providing services to taxonomists for standard genome sequencing and annotation.</title>
        <authorList>
            <consortium name="The Broad Institute Genomics Platform"/>
            <consortium name="The Broad Institute Genome Sequencing Center for Infectious Disease"/>
            <person name="Wu L."/>
            <person name="Ma J."/>
        </authorList>
    </citation>
    <scope>NUCLEOTIDE SEQUENCE [LARGE SCALE GENOMIC DNA]</scope>
    <source>
        <strain evidence="8">CGMCC 4.7241</strain>
    </source>
</reference>
<dbReference type="InterPro" id="IPR020583">
    <property type="entry name" value="Inositol_monoP_metal-BS"/>
</dbReference>
<protein>
    <recommendedName>
        <fullName evidence="6">Inositol-1-monophosphatase</fullName>
        <ecNumber evidence="6">3.1.3.25</ecNumber>
    </recommendedName>
</protein>
<evidence type="ECO:0000313" key="7">
    <source>
        <dbReference type="EMBL" id="MFC3765469.1"/>
    </source>
</evidence>
<evidence type="ECO:0000256" key="4">
    <source>
        <dbReference type="ARBA" id="ARBA00022801"/>
    </source>
</evidence>
<keyword evidence="4 6" id="KW-0378">Hydrolase</keyword>
<dbReference type="Gene3D" id="3.40.190.80">
    <property type="match status" value="1"/>
</dbReference>
<dbReference type="PANTHER" id="PTHR20854:SF4">
    <property type="entry name" value="INOSITOL-1-MONOPHOSPHATASE-RELATED"/>
    <property type="match status" value="1"/>
</dbReference>
<evidence type="ECO:0000256" key="1">
    <source>
        <dbReference type="ARBA" id="ARBA00001033"/>
    </source>
</evidence>
<evidence type="ECO:0000256" key="6">
    <source>
        <dbReference type="RuleBase" id="RU364068"/>
    </source>
</evidence>
<gene>
    <name evidence="7" type="ORF">ACFOUW_31875</name>
</gene>
<keyword evidence="5 6" id="KW-0460">Magnesium</keyword>
<dbReference type="SUPFAM" id="SSF56655">
    <property type="entry name" value="Carbohydrate phosphatase"/>
    <property type="match status" value="1"/>
</dbReference>
<dbReference type="InterPro" id="IPR033942">
    <property type="entry name" value="IMPase"/>
</dbReference>
<accession>A0ABV7YKY6</accession>
<dbReference type="Gene3D" id="3.30.540.10">
    <property type="entry name" value="Fructose-1,6-Bisphosphatase, subunit A, domain 1"/>
    <property type="match status" value="1"/>
</dbReference>
<keyword evidence="8" id="KW-1185">Reference proteome</keyword>
<evidence type="ECO:0000256" key="2">
    <source>
        <dbReference type="ARBA" id="ARBA00001946"/>
    </source>
</evidence>
<dbReference type="InterPro" id="IPR000760">
    <property type="entry name" value="Inositol_monophosphatase-like"/>
</dbReference>
<proteinExistence type="inferred from homology"/>
<dbReference type="GO" id="GO:0016787">
    <property type="term" value="F:hydrolase activity"/>
    <property type="evidence" value="ECO:0007669"/>
    <property type="project" value="UniProtKB-KW"/>
</dbReference>
<dbReference type="Proteomes" id="UP001595699">
    <property type="component" value="Unassembled WGS sequence"/>
</dbReference>
<evidence type="ECO:0000256" key="3">
    <source>
        <dbReference type="ARBA" id="ARBA00022723"/>
    </source>
</evidence>
<dbReference type="PANTHER" id="PTHR20854">
    <property type="entry name" value="INOSITOL MONOPHOSPHATASE"/>
    <property type="match status" value="1"/>
</dbReference>
<dbReference type="PRINTS" id="PR00377">
    <property type="entry name" value="IMPHPHTASES"/>
</dbReference>
<comment type="caution">
    <text evidence="7">The sequence shown here is derived from an EMBL/GenBank/DDBJ whole genome shotgun (WGS) entry which is preliminary data.</text>
</comment>
<organism evidence="7 8">
    <name type="scientific">Tenggerimyces flavus</name>
    <dbReference type="NCBI Taxonomy" id="1708749"/>
    <lineage>
        <taxon>Bacteria</taxon>
        <taxon>Bacillati</taxon>
        <taxon>Actinomycetota</taxon>
        <taxon>Actinomycetes</taxon>
        <taxon>Propionibacteriales</taxon>
        <taxon>Nocardioidaceae</taxon>
        <taxon>Tenggerimyces</taxon>
    </lineage>
</organism>
<sequence length="271" mass="27967">MNASLLALAEAVAREAGELLLSRRLTSEITVASTKSSPTDVVTAMDMAAESLIRTRLLAARPSDAVLGEEGGSTSGSSSVTWVVDPLDGTVNYLYDLPSWSVSIAAEVSGSAVAGVVVCPPLGEVWTAVRGGGAFLNGSPLVASSVSRLDQALVGTGFSYEPKRRALQAELLTSVLPLVRDVRRIGSAAVDLCSVAAGRLDAFYESGLNRWDSSAGLLIATEAGAVSFGYQGDAPDRRLTAVAARGVAEPLRDLLDTHAAPVVDHVTASEA</sequence>
<keyword evidence="3 6" id="KW-0479">Metal-binding</keyword>
<comment type="similarity">
    <text evidence="6">Belongs to the inositol monophosphatase superfamily.</text>
</comment>
<dbReference type="EMBL" id="JBHRZH010000039">
    <property type="protein sequence ID" value="MFC3765469.1"/>
    <property type="molecule type" value="Genomic_DNA"/>
</dbReference>
<dbReference type="PROSITE" id="PS00629">
    <property type="entry name" value="IMP_1"/>
    <property type="match status" value="1"/>
</dbReference>
<dbReference type="CDD" id="cd01639">
    <property type="entry name" value="IMPase"/>
    <property type="match status" value="1"/>
</dbReference>
<evidence type="ECO:0000313" key="8">
    <source>
        <dbReference type="Proteomes" id="UP001595699"/>
    </source>
</evidence>
<dbReference type="Pfam" id="PF00459">
    <property type="entry name" value="Inositol_P"/>
    <property type="match status" value="1"/>
</dbReference>
<comment type="catalytic activity">
    <reaction evidence="1 6">
        <text>a myo-inositol phosphate + H2O = myo-inositol + phosphate</text>
        <dbReference type="Rhea" id="RHEA:24056"/>
        <dbReference type="ChEBI" id="CHEBI:15377"/>
        <dbReference type="ChEBI" id="CHEBI:17268"/>
        <dbReference type="ChEBI" id="CHEBI:43474"/>
        <dbReference type="ChEBI" id="CHEBI:84139"/>
        <dbReference type="EC" id="3.1.3.25"/>
    </reaction>
</comment>
<dbReference type="EC" id="3.1.3.25" evidence="6"/>